<dbReference type="GO" id="GO:0006270">
    <property type="term" value="P:DNA replication initiation"/>
    <property type="evidence" value="ECO:0007669"/>
    <property type="project" value="TreeGrafter"/>
</dbReference>
<protein>
    <recommendedName>
        <fullName evidence="4">Primosomal protein N' 3' DNA-binding domain-containing protein</fullName>
    </recommendedName>
</protein>
<evidence type="ECO:0000256" key="2">
    <source>
        <dbReference type="ARBA" id="ARBA00022840"/>
    </source>
</evidence>
<feature type="domain" description="Primosomal protein N' 3' DNA-binding" evidence="4">
    <location>
        <begin position="50"/>
        <end position="150"/>
    </location>
</feature>
<evidence type="ECO:0000256" key="1">
    <source>
        <dbReference type="ARBA" id="ARBA00022741"/>
    </source>
</evidence>
<accession>A0A261F3I0</accession>
<keyword evidence="3" id="KW-0238">DNA-binding</keyword>
<dbReference type="GO" id="GO:0005524">
    <property type="term" value="F:ATP binding"/>
    <property type="evidence" value="ECO:0007669"/>
    <property type="project" value="UniProtKB-KW"/>
</dbReference>
<dbReference type="InterPro" id="IPR027417">
    <property type="entry name" value="P-loop_NTPase"/>
</dbReference>
<comment type="caution">
    <text evidence="5">The sequence shown here is derived from an EMBL/GenBank/DDBJ whole genome shotgun (WGS) entry which is preliminary data.</text>
</comment>
<evidence type="ECO:0000313" key="6">
    <source>
        <dbReference type="Proteomes" id="UP000243657"/>
    </source>
</evidence>
<dbReference type="Proteomes" id="UP000243657">
    <property type="component" value="Unassembled WGS sequence"/>
</dbReference>
<dbReference type="PANTHER" id="PTHR30580">
    <property type="entry name" value="PRIMOSOMAL PROTEIN N"/>
    <property type="match status" value="1"/>
</dbReference>
<dbReference type="GO" id="GO:0043138">
    <property type="term" value="F:3'-5' DNA helicase activity"/>
    <property type="evidence" value="ECO:0007669"/>
    <property type="project" value="TreeGrafter"/>
</dbReference>
<dbReference type="Gene3D" id="3.40.50.300">
    <property type="entry name" value="P-loop containing nucleotide triphosphate hydrolases"/>
    <property type="match status" value="1"/>
</dbReference>
<keyword evidence="1" id="KW-0547">Nucleotide-binding</keyword>
<dbReference type="RefSeq" id="WP_094726855.1">
    <property type="nucleotide sequence ID" value="NZ_JBHLWS010000009.1"/>
</dbReference>
<dbReference type="Pfam" id="PF17764">
    <property type="entry name" value="PriA_3primeBD"/>
    <property type="match status" value="1"/>
</dbReference>
<name>A0A261F3I0_9BIFI</name>
<dbReference type="GO" id="GO:0006302">
    <property type="term" value="P:double-strand break repair"/>
    <property type="evidence" value="ECO:0007669"/>
    <property type="project" value="TreeGrafter"/>
</dbReference>
<dbReference type="InterPro" id="IPR042115">
    <property type="entry name" value="PriA_3primeBD_sf"/>
</dbReference>
<evidence type="ECO:0000259" key="4">
    <source>
        <dbReference type="Pfam" id="PF17764"/>
    </source>
</evidence>
<dbReference type="Gene3D" id="3.40.1440.60">
    <property type="entry name" value="PriA, 3(prime) DNA-binding domain"/>
    <property type="match status" value="1"/>
</dbReference>
<dbReference type="GO" id="GO:0003677">
    <property type="term" value="F:DNA binding"/>
    <property type="evidence" value="ECO:0007669"/>
    <property type="project" value="UniProtKB-KW"/>
</dbReference>
<keyword evidence="6" id="KW-1185">Reference proteome</keyword>
<sequence>MNEESAHAQQPALDGLAVRKRASSRSAAAKARDAKAAAELAPAAHQPIARVVLDIQTPHLGRLFDYIVPEKWAKLAQPGALIRTRFGGQRVSGIIWERADESSAPRSSLRPLERVLTTVPLVGEHMRAEIDAIAQYFGGSSANIVRLAVPPRVAKVEGELADSDRAHVHADSTHLDTLTALYANMSELNRALAIHTVSAHVVWDTLAGFTDGLVQWQYDLTWLARAALDQERPSVFILPDMRHVTQLAEALRRSGCRELSRDAATGQWQGDFVVLNASLPAADRYRAYYAVSQGKVSCVLGTRAAMYAPVGPGAVYVSYHDHVYQNWDGFTPYPNVWDVLKLRAERSRGIVVNAGYVRSRMSQWQMDAHEKTTIEVHALPAVAAERSAWVRHLNREELERLADPAIGARVPSTAVRALRSAVERGPVLLSIPARSQSAVLCCGTCRKLAACRRCLGPLMPAGAAASAQESSAASGQGVPQRALQRTREQHAVCQWCATPTSSATWTCRHCGGSAMRLLHVGTEGTAQELAGLIQGVPIVISTPHQGRGVVDWIPNKPAVVIATPGAEPVVRAAGGDAAGRANGSSQHAGYQTVAIIDAWTSLYGSALDQRIDTLTSWAEAAALCVPRREGGQVLILGEAERSVAQSLLLQDTRVLARQELSDARETGLPPVISAALVWGEKNSVLQAVSAVEADFGGLPAIQTLDGELPSVLGPVPKSIPQTMRQQYMEGMYQRVQCVIRVQHADLPRLVRSLRDAQARHTAAKGSEELHFHVHPKNLI</sequence>
<reference evidence="5 6" key="1">
    <citation type="journal article" date="2017" name="BMC Genomics">
        <title>Comparative genomic and phylogenomic analyses of the Bifidobacteriaceae family.</title>
        <authorList>
            <person name="Lugli G.A."/>
            <person name="Milani C."/>
            <person name="Turroni F."/>
            <person name="Duranti S."/>
            <person name="Mancabelli L."/>
            <person name="Mangifesta M."/>
            <person name="Ferrario C."/>
            <person name="Modesto M."/>
            <person name="Mattarelli P."/>
            <person name="Jiri K."/>
            <person name="van Sinderen D."/>
            <person name="Ventura M."/>
        </authorList>
    </citation>
    <scope>NUCLEOTIDE SEQUENCE [LARGE SCALE GENOMIC DNA]</scope>
    <source>
        <strain evidence="5 6">DSM 24762</strain>
    </source>
</reference>
<dbReference type="AlphaFoldDB" id="A0A261F3I0"/>
<gene>
    <name evidence="5" type="ORF">ALMA_1223</name>
</gene>
<dbReference type="PANTHER" id="PTHR30580:SF0">
    <property type="entry name" value="PRIMOSOMAL PROTEIN N"/>
    <property type="match status" value="1"/>
</dbReference>
<keyword evidence="2" id="KW-0067">ATP-binding</keyword>
<dbReference type="InterPro" id="IPR041222">
    <property type="entry name" value="PriA_3primeBD"/>
</dbReference>
<proteinExistence type="predicted"/>
<evidence type="ECO:0000313" key="5">
    <source>
        <dbReference type="EMBL" id="OZG53658.1"/>
    </source>
</evidence>
<organism evidence="5 6">
    <name type="scientific">Alloscardovia macacae</name>
    <dbReference type="NCBI Taxonomy" id="1160091"/>
    <lineage>
        <taxon>Bacteria</taxon>
        <taxon>Bacillati</taxon>
        <taxon>Actinomycetota</taxon>
        <taxon>Actinomycetes</taxon>
        <taxon>Bifidobacteriales</taxon>
        <taxon>Bifidobacteriaceae</taxon>
        <taxon>Alloscardovia</taxon>
    </lineage>
</organism>
<evidence type="ECO:0000256" key="3">
    <source>
        <dbReference type="ARBA" id="ARBA00023125"/>
    </source>
</evidence>
<dbReference type="EMBL" id="MWWT01000008">
    <property type="protein sequence ID" value="OZG53658.1"/>
    <property type="molecule type" value="Genomic_DNA"/>
</dbReference>
<dbReference type="GO" id="GO:0006310">
    <property type="term" value="P:DNA recombination"/>
    <property type="evidence" value="ECO:0007669"/>
    <property type="project" value="TreeGrafter"/>
</dbReference>